<reference evidence="1" key="1">
    <citation type="journal article" date="2023" name="G3 (Bethesda)">
        <title>A reference genome for the long-term kleptoplast-retaining sea slug Elysia crispata morphotype clarki.</title>
        <authorList>
            <person name="Eastman K.E."/>
            <person name="Pendleton A.L."/>
            <person name="Shaikh M.A."/>
            <person name="Suttiyut T."/>
            <person name="Ogas R."/>
            <person name="Tomko P."/>
            <person name="Gavelis G."/>
            <person name="Widhalm J.R."/>
            <person name="Wisecaver J.H."/>
        </authorList>
    </citation>
    <scope>NUCLEOTIDE SEQUENCE</scope>
    <source>
        <strain evidence="1">ECLA1</strain>
    </source>
</reference>
<accession>A0AAE0Y5R6</accession>
<dbReference type="Proteomes" id="UP001283361">
    <property type="component" value="Unassembled WGS sequence"/>
</dbReference>
<evidence type="ECO:0000313" key="1">
    <source>
        <dbReference type="EMBL" id="KAK3733813.1"/>
    </source>
</evidence>
<dbReference type="AlphaFoldDB" id="A0AAE0Y5R6"/>
<sequence length="306" mass="35273">MIICMPERLDEFMDELNDESKKCIGLYSDAKLTYFEEGSLQRLQHGEDKIRGEKGNKVYRNQKPGKHGDNEITVYNSDEKLRENKSECPYLEETRHAACSIDASDQASYFLFLHVNVLDASRLSHTVRTLQLLFRVEFIESRDKNKDISEASRMAEWPVEVSSRASLSVLIPPCIIMQLQIPVMSRDISAPLFHFYSIYTTNFNGNTANNSKFFSGLRTLRLEFMALCAWIYATVLLAERLHHRVNSTLISYCQKRSWNRAHKLRYAATKHSRFKPSNSRFDAVLVACYDTLALNIVNPERVLTSP</sequence>
<comment type="caution">
    <text evidence="1">The sequence shown here is derived from an EMBL/GenBank/DDBJ whole genome shotgun (WGS) entry which is preliminary data.</text>
</comment>
<gene>
    <name evidence="1" type="ORF">RRG08_014466</name>
</gene>
<organism evidence="1 2">
    <name type="scientific">Elysia crispata</name>
    <name type="common">lettuce slug</name>
    <dbReference type="NCBI Taxonomy" id="231223"/>
    <lineage>
        <taxon>Eukaryota</taxon>
        <taxon>Metazoa</taxon>
        <taxon>Spiralia</taxon>
        <taxon>Lophotrochozoa</taxon>
        <taxon>Mollusca</taxon>
        <taxon>Gastropoda</taxon>
        <taxon>Heterobranchia</taxon>
        <taxon>Euthyneura</taxon>
        <taxon>Panpulmonata</taxon>
        <taxon>Sacoglossa</taxon>
        <taxon>Placobranchoidea</taxon>
        <taxon>Plakobranchidae</taxon>
        <taxon>Elysia</taxon>
    </lineage>
</organism>
<keyword evidence="2" id="KW-1185">Reference proteome</keyword>
<protein>
    <submittedName>
        <fullName evidence="1">Uncharacterized protein</fullName>
    </submittedName>
</protein>
<dbReference type="EMBL" id="JAWDGP010006879">
    <property type="protein sequence ID" value="KAK3733813.1"/>
    <property type="molecule type" value="Genomic_DNA"/>
</dbReference>
<evidence type="ECO:0000313" key="2">
    <source>
        <dbReference type="Proteomes" id="UP001283361"/>
    </source>
</evidence>
<proteinExistence type="predicted"/>
<name>A0AAE0Y5R6_9GAST</name>